<evidence type="ECO:0000256" key="3">
    <source>
        <dbReference type="SAM" id="MobiDB-lite"/>
    </source>
</evidence>
<dbReference type="RefSeq" id="WP_165883972.1">
    <property type="nucleotide sequence ID" value="NZ_CP035810.1"/>
</dbReference>
<evidence type="ECO:0000313" key="5">
    <source>
        <dbReference type="Proteomes" id="UP000501518"/>
    </source>
</evidence>
<organism evidence="4 5">
    <name type="scientific">Brevibacterium luteolum</name>
    <dbReference type="NCBI Taxonomy" id="199591"/>
    <lineage>
        <taxon>Bacteria</taxon>
        <taxon>Bacillati</taxon>
        <taxon>Actinomycetota</taxon>
        <taxon>Actinomycetes</taxon>
        <taxon>Micrococcales</taxon>
        <taxon>Brevibacteriaceae</taxon>
        <taxon>Brevibacterium</taxon>
    </lineage>
</organism>
<dbReference type="AlphaFoldDB" id="A0A6G8KY51"/>
<comment type="similarity">
    <text evidence="1">Belongs to the CsoR family.</text>
</comment>
<dbReference type="GO" id="GO:0046872">
    <property type="term" value="F:metal ion binding"/>
    <property type="evidence" value="ECO:0007669"/>
    <property type="project" value="InterPro"/>
</dbReference>
<dbReference type="Gene3D" id="1.20.58.1000">
    <property type="entry name" value="Metal-sensitive repressor, helix protomer"/>
    <property type="match status" value="1"/>
</dbReference>
<dbReference type="EMBL" id="CP035810">
    <property type="protein sequence ID" value="QIN29576.1"/>
    <property type="molecule type" value="Genomic_DNA"/>
</dbReference>
<feature type="region of interest" description="Disordered" evidence="3">
    <location>
        <begin position="1"/>
        <end position="27"/>
    </location>
</feature>
<accession>A0A6G8KY51</accession>
<evidence type="ECO:0000313" key="4">
    <source>
        <dbReference type="EMBL" id="QIN29576.1"/>
    </source>
</evidence>
<dbReference type="PANTHER" id="PTHR33677">
    <property type="entry name" value="TRANSCRIPTIONAL REPRESSOR FRMR-RELATED"/>
    <property type="match status" value="1"/>
</dbReference>
<dbReference type="PANTHER" id="PTHR33677:SF3">
    <property type="entry name" value="COPPER-SENSING TRANSCRIPTIONAL REPRESSOR RICR"/>
    <property type="match status" value="1"/>
</dbReference>
<dbReference type="InterPro" id="IPR038390">
    <property type="entry name" value="Metal_Tscrpt_repr_sf"/>
</dbReference>
<dbReference type="Pfam" id="PF02583">
    <property type="entry name" value="Trns_repr_metal"/>
    <property type="match status" value="1"/>
</dbReference>
<sequence length="121" mass="12829">MTETHPDPATPASGPDPNSPAAGVDALAPPGYLEDKQAFRNRVKRIEGQVRGIGRMIEEDTYCIDILTQISAATAALHSVSVELLREHMGHCVVSAAQESPEAAAAKVDEATAAIRRLIKS</sequence>
<reference evidence="4 5" key="1">
    <citation type="submission" date="2019-02" db="EMBL/GenBank/DDBJ databases">
        <title>Complete Genome Sequence and Methylome Analysis of Brevibacterium luteolum NEB1784.</title>
        <authorList>
            <person name="Fomenkov A."/>
            <person name="Roberts R.J."/>
        </authorList>
    </citation>
    <scope>NUCLEOTIDE SEQUENCE [LARGE SCALE GENOMIC DNA]</scope>
    <source>
        <strain evidence="4 5">NEB1784</strain>
    </source>
</reference>
<dbReference type="Proteomes" id="UP000501518">
    <property type="component" value="Chromosome"/>
</dbReference>
<protein>
    <submittedName>
        <fullName evidence="4">Metal-sensitive transcriptional regulator</fullName>
    </submittedName>
</protein>
<evidence type="ECO:0000256" key="2">
    <source>
        <dbReference type="ARBA" id="ARBA00023008"/>
    </source>
</evidence>
<dbReference type="GO" id="GO:0003677">
    <property type="term" value="F:DNA binding"/>
    <property type="evidence" value="ECO:0007669"/>
    <property type="project" value="InterPro"/>
</dbReference>
<dbReference type="GO" id="GO:0045892">
    <property type="term" value="P:negative regulation of DNA-templated transcription"/>
    <property type="evidence" value="ECO:0007669"/>
    <property type="project" value="UniProtKB-ARBA"/>
</dbReference>
<keyword evidence="2" id="KW-0186">Copper</keyword>
<dbReference type="CDD" id="cd10148">
    <property type="entry name" value="CsoR-like_DUF156"/>
    <property type="match status" value="1"/>
</dbReference>
<proteinExistence type="inferred from homology"/>
<name>A0A6G8KY51_9MICO</name>
<gene>
    <name evidence="4" type="ORF">EW640_10035</name>
</gene>
<evidence type="ECO:0000256" key="1">
    <source>
        <dbReference type="ARBA" id="ARBA00005428"/>
    </source>
</evidence>
<dbReference type="InterPro" id="IPR003735">
    <property type="entry name" value="Metal_Tscrpt_repr"/>
</dbReference>
<dbReference type="KEGG" id="blut:EW640_10035"/>